<dbReference type="InterPro" id="IPR028994">
    <property type="entry name" value="Integrin_alpha_N"/>
</dbReference>
<evidence type="ECO:0000256" key="1">
    <source>
        <dbReference type="ARBA" id="ARBA00022729"/>
    </source>
</evidence>
<keyword evidence="6" id="KW-1185">Reference proteome</keyword>
<reference evidence="5 6" key="1">
    <citation type="submission" date="2018-10" db="EMBL/GenBank/DDBJ databases">
        <title>Genomic Encyclopedia of Archaeal and Bacterial Type Strains, Phase II (KMG-II): from individual species to whole genera.</title>
        <authorList>
            <person name="Goeker M."/>
        </authorList>
    </citation>
    <scope>NUCLEOTIDE SEQUENCE [LARGE SCALE GENOMIC DNA]</scope>
    <source>
        <strain evidence="5 6">DSM 25230</strain>
    </source>
</reference>
<dbReference type="Pfam" id="PF13517">
    <property type="entry name" value="FG-GAP_3"/>
    <property type="match status" value="5"/>
</dbReference>
<dbReference type="InterPro" id="IPR013519">
    <property type="entry name" value="Int_alpha_beta-p"/>
</dbReference>
<dbReference type="Proteomes" id="UP000269412">
    <property type="component" value="Unassembled WGS sequence"/>
</dbReference>
<accession>A0A495ED99</accession>
<organism evidence="5 6">
    <name type="scientific">Maribacter vaceletii</name>
    <dbReference type="NCBI Taxonomy" id="1206816"/>
    <lineage>
        <taxon>Bacteria</taxon>
        <taxon>Pseudomonadati</taxon>
        <taxon>Bacteroidota</taxon>
        <taxon>Flavobacteriia</taxon>
        <taxon>Flavobacteriales</taxon>
        <taxon>Flavobacteriaceae</taxon>
        <taxon>Maribacter</taxon>
    </lineage>
</organism>
<dbReference type="SUPFAM" id="SSF69318">
    <property type="entry name" value="Integrin alpha N-terminal domain"/>
    <property type="match status" value="3"/>
</dbReference>
<dbReference type="InterPro" id="IPR027039">
    <property type="entry name" value="Crtac1"/>
</dbReference>
<keyword evidence="1" id="KW-0732">Signal</keyword>
<evidence type="ECO:0000313" key="6">
    <source>
        <dbReference type="Proteomes" id="UP000269412"/>
    </source>
</evidence>
<protein>
    <submittedName>
        <fullName evidence="5">VCBS repeat protein</fullName>
    </submittedName>
</protein>
<dbReference type="Gene3D" id="2.130.10.130">
    <property type="entry name" value="Integrin alpha, N-terminal"/>
    <property type="match status" value="4"/>
</dbReference>
<feature type="domain" description="ASPIC/UnbV" evidence="4">
    <location>
        <begin position="521"/>
        <end position="588"/>
    </location>
</feature>
<dbReference type="OrthoDB" id="9816120at2"/>
<proteinExistence type="predicted"/>
<gene>
    <name evidence="5" type="ORF">CLV91_0936</name>
</gene>
<comment type="caution">
    <text evidence="5">The sequence shown here is derived from an EMBL/GenBank/DDBJ whole genome shotgun (WGS) entry which is preliminary data.</text>
</comment>
<dbReference type="PANTHER" id="PTHR16026">
    <property type="entry name" value="CARTILAGE ACIDIC PROTEIN 1"/>
    <property type="match status" value="1"/>
</dbReference>
<dbReference type="RefSeq" id="WP_121064429.1">
    <property type="nucleotide sequence ID" value="NZ_RBIQ01000007.1"/>
</dbReference>
<evidence type="ECO:0000256" key="3">
    <source>
        <dbReference type="ARBA" id="ARBA00023180"/>
    </source>
</evidence>
<name>A0A495ED99_9FLAO</name>
<dbReference type="AlphaFoldDB" id="A0A495ED99"/>
<dbReference type="InterPro" id="IPR013517">
    <property type="entry name" value="FG-GAP"/>
</dbReference>
<dbReference type="Pfam" id="PF07593">
    <property type="entry name" value="UnbV_ASPIC"/>
    <property type="match status" value="1"/>
</dbReference>
<dbReference type="InterPro" id="IPR011519">
    <property type="entry name" value="UnbV_ASPIC"/>
</dbReference>
<evidence type="ECO:0000256" key="2">
    <source>
        <dbReference type="ARBA" id="ARBA00022737"/>
    </source>
</evidence>
<sequence>MKFPTFFLILLSLSTLLNCSEKASKTKKETKKIFSELSPKKSNISFSNILTENDSLNYFTYGYIFMGGGVSAGDINNDGLIDLFFTGNMVPNKLYLNKGNLEFEDVTKSANITGDSRWYTGVTMVDINQDGFLDIYCSVGGKFGPKENQLFINNGDTTFSEKAEEFGIAETGNSVQATFFDYDLDGDLDLYVANYPPTPFNAPNQYYRYKKDNPKNKESDKLYRNDNGHFKDVTKKAGVRNFGLSLSATVGDINQDGWPDLYVSNDFSSPDHFYINNKNGTFTEMSKNLTKNTSFYGMGVDIADINNDGLLDIFQVDMTAQNNRRAKANMASMNPKLFWSTVNSGFHYQYMQNSLQLNNGIVNDTLPDFSNISRLAGISSTDWSWGPLLADLDNDGLKDIFIANGTRREINNKDYFDSIKNVWDPSKNLLQKSLAIPSEKIDNFVYKNNGDLTFSKKNEDWGISYKGFSNGSVYADLDNDGDLEIISNNIDDTATIFENKSADFNNYLTIKLKGAEKNILGIGAKVTIKTKENTQFQELTLSRGFQSSVAPQLHFGIGQADTIETIEIQWPDNNIQKIENTLANQNITINHKNAHNKENISTDLNKLFTSIIKDSLIKHQHIENMYDDFKKEVLLPHQTSRLGPFVAVGDLNGDNLEDVIIGGSSQNQTGLYFQNAEGFNKQEGNSLTIDSGHEDAGIHIFDADNDGDNDVYIVSGGNEFEPNSVMLQDRFYVNDGQGNFTKSRIALPEMLTSGSRVYSHDYDKDGDLDLFVGGRLIPGNYPSPAKSYLLENISEKGTPKFKDATHSIAPDLEKLGLVTDASWADIDNDGWTDLVISGEWMPITVFKNNKGTFNSTEELGIEDTTGWWFSIKSGDFDNDGDIDFIAGNLGLNFKYKANAEETFDIYLNDFDKNEKNDIVLSYYDDGKEYPLRGRECSSQQIPTIKKKFEDYASFSTATLDDVYTEEALENSLHYQVKSFASVYIENKNGKFILHKLPIEAQISNINQIIVKDFDKDGNLDAVVAGNLYSAEIETPRNDASNGLFLKGDGSGSFKPIKALESGLFIPGDVKDMHLISVANKNYIIATKNSDFVQMVALTNKE</sequence>
<dbReference type="PANTHER" id="PTHR16026:SF0">
    <property type="entry name" value="CARTILAGE ACIDIC PROTEIN 1"/>
    <property type="match status" value="1"/>
</dbReference>
<evidence type="ECO:0000259" key="4">
    <source>
        <dbReference type="Pfam" id="PF07593"/>
    </source>
</evidence>
<dbReference type="SMART" id="SM00191">
    <property type="entry name" value="Int_alpha"/>
    <property type="match status" value="3"/>
</dbReference>
<dbReference type="EMBL" id="RBIQ01000007">
    <property type="protein sequence ID" value="RKR14855.1"/>
    <property type="molecule type" value="Genomic_DNA"/>
</dbReference>
<keyword evidence="2" id="KW-0677">Repeat</keyword>
<keyword evidence="3" id="KW-0325">Glycoprotein</keyword>
<evidence type="ECO:0000313" key="5">
    <source>
        <dbReference type="EMBL" id="RKR14855.1"/>
    </source>
</evidence>